<keyword evidence="3" id="KW-0963">Cytoplasm</keyword>
<feature type="region of interest" description="Disordered" evidence="8">
    <location>
        <begin position="573"/>
        <end position="596"/>
    </location>
</feature>
<keyword evidence="11" id="KW-1185">Reference proteome</keyword>
<proteinExistence type="inferred from homology"/>
<keyword evidence="6" id="KW-0393">Immunoglobulin domain</keyword>
<reference evidence="10" key="1">
    <citation type="submission" date="2020-07" db="EMBL/GenBank/DDBJ databases">
        <title>The High-quality genome of the commercially important snow crab, Chionoecetes opilio.</title>
        <authorList>
            <person name="Jeong J.-H."/>
            <person name="Ryu S."/>
        </authorList>
    </citation>
    <scope>NUCLEOTIDE SEQUENCE</scope>
    <source>
        <strain evidence="10">MADBK_172401_WGS</strain>
        <tissue evidence="10">Digestive gland</tissue>
    </source>
</reference>
<dbReference type="InterPro" id="IPR003598">
    <property type="entry name" value="Ig_sub2"/>
</dbReference>
<feature type="domain" description="Ig-like" evidence="9">
    <location>
        <begin position="150"/>
        <end position="240"/>
    </location>
</feature>
<dbReference type="GO" id="GO:0040017">
    <property type="term" value="P:positive regulation of locomotion"/>
    <property type="evidence" value="ECO:0007669"/>
    <property type="project" value="UniProtKB-ARBA"/>
</dbReference>
<name>A0A8J5CJC2_CHIOP</name>
<protein>
    <submittedName>
        <fullName evidence="10">Titin</fullName>
    </submittedName>
</protein>
<evidence type="ECO:0000256" key="2">
    <source>
        <dbReference type="ARBA" id="ARBA00006692"/>
    </source>
</evidence>
<feature type="domain" description="Ig-like" evidence="9">
    <location>
        <begin position="818"/>
        <end position="901"/>
    </location>
</feature>
<evidence type="ECO:0000256" key="5">
    <source>
        <dbReference type="ARBA" id="ARBA00023157"/>
    </source>
</evidence>
<comment type="caution">
    <text evidence="10">The sequence shown here is derived from an EMBL/GenBank/DDBJ whole genome shotgun (WGS) entry which is preliminary data.</text>
</comment>
<evidence type="ECO:0000313" key="10">
    <source>
        <dbReference type="EMBL" id="KAG0723048.1"/>
    </source>
</evidence>
<sequence length="1252" mass="141010">MMKPEEPEEEETSEIEVEILEMVSQKEPTTIKSLKRAHQKPKDVEVIPPSFSQSLEPMVVKPSHKSVFKCEVKGYPPPDVKWYFNSFEIIPSHNRIICYENRVSTLTIVRTTEDDEGMYSCEAVNVAGKATTIANLVLEARKDAPRGQPPKFIETLKPQRVKHGSKTILEATVKGSPSPKVLWYHLEEEILPSQEFVQQYDDTTGRAALTISEVFIDDTGLYRCLAVNQHGQDETATYLTVEDLEILEKQELRQAPRITFPLQAQIIKKASPLVLQARYEAFPPPTVKWYHQGKELKPSHDYKIEQFEDETTLCMEEVFEDDTGEYEIKVFNEAGEARSVATVIVTQPEEVIEMAPPKFIKSLQPQIIPEGEVAFLEVEVTSKPESEFAWFRHGQMITADEELEVHITSGDNKSSLILGELFEDDSGDYTVTAKNPIGRASSTATLLVEGEGAEEAEAPAFNPPLTPIRVMDGDEVRFTCRVTGQPKPRILWLQNGRPIGHHREVLITQTPDGHIGLEISEVFPEDEGDYTCIARNKAGEARTTANLAVESYEYQPDSEVATVTSVSDKAILSLSEEEETEEIEKGSESDTSEAGSSPFFVTRLAKVVEVKEGSPVRLITKATGYPKPTVKWHIDNMPIETTENVALETYEDGTSVLNIPQAVLDDCGEYTCEALNRNGVATTVTTVIVLQEHSETSKQYRKPDWVTRMEDLKEAMTGIVERSRARRRGAQLGPYEDPASRPVLLSSQPVWQSSQPVLLSPQPVLQSPSVCQPCYSQSSSVSNSSLSSVAQPVLSAASVPEQGMCLQSSAVSCKHTKPKFTQEIEDSHIKEMETITFTSTFTCNPKPEISWYHNNKLIRQHASYQMRVRNDKAMLTVVQARPDMRGEYSCRAVNSEGETFTKAILEVIELTFEEKLKIDDERYAAVHIQHAAEHMKEKERERAVKLRKEHHEAMDRIKVEKQERSVMLEKELVKAKTKAWKPLFEEKKVKVFKSVKERCVAEVYANWKTPMTIEDRYPEMQPNEFAPNQIPGVKCFVKVSETSVKGEEVVKDIAPQFFEDQQVISELAKIHTMLKSNVKVNEIWSMFKAGEFKTLLQPKIQPALVKICEHIGHQRNVSIVLAQETQEQAKKHPVGLKAFLRMVKHAKNIKPDTLFKEVVPKEMGLFSSTTQELTKISQMISQGVETEEIIAFCEAGKLPALKKPETQQPLINIVEKHGHSVMVAQVLVEEAYREAKYGKLGPLLCCVSLFSH</sequence>
<dbReference type="FunFam" id="2.60.40.10:FF:000714">
    <property type="entry name" value="Titin novex-3"/>
    <property type="match status" value="1"/>
</dbReference>
<dbReference type="InterPro" id="IPR007110">
    <property type="entry name" value="Ig-like_dom"/>
</dbReference>
<feature type="domain" description="Ig-like" evidence="9">
    <location>
        <begin position="357"/>
        <end position="449"/>
    </location>
</feature>
<feature type="region of interest" description="Disordered" evidence="8">
    <location>
        <begin position="722"/>
        <end position="741"/>
    </location>
</feature>
<dbReference type="SMART" id="SM00408">
    <property type="entry name" value="IGc2"/>
    <property type="match status" value="7"/>
</dbReference>
<dbReference type="Gene3D" id="2.60.40.10">
    <property type="entry name" value="Immunoglobulins"/>
    <property type="match status" value="7"/>
</dbReference>
<organism evidence="10 11">
    <name type="scientific">Chionoecetes opilio</name>
    <name type="common">Atlantic snow crab</name>
    <name type="synonym">Cancer opilio</name>
    <dbReference type="NCBI Taxonomy" id="41210"/>
    <lineage>
        <taxon>Eukaryota</taxon>
        <taxon>Metazoa</taxon>
        <taxon>Ecdysozoa</taxon>
        <taxon>Arthropoda</taxon>
        <taxon>Crustacea</taxon>
        <taxon>Multicrustacea</taxon>
        <taxon>Malacostraca</taxon>
        <taxon>Eumalacostraca</taxon>
        <taxon>Eucarida</taxon>
        <taxon>Decapoda</taxon>
        <taxon>Pleocyemata</taxon>
        <taxon>Brachyura</taxon>
        <taxon>Eubrachyura</taxon>
        <taxon>Majoidea</taxon>
        <taxon>Majidae</taxon>
        <taxon>Chionoecetes</taxon>
    </lineage>
</organism>
<feature type="domain" description="Ig-like" evidence="9">
    <location>
        <begin position="256"/>
        <end position="346"/>
    </location>
</feature>
<dbReference type="OrthoDB" id="6376647at2759"/>
<dbReference type="InterPro" id="IPR013783">
    <property type="entry name" value="Ig-like_fold"/>
</dbReference>
<evidence type="ECO:0000256" key="4">
    <source>
        <dbReference type="ARBA" id="ARBA00022737"/>
    </source>
</evidence>
<gene>
    <name evidence="10" type="primary">sls_11</name>
    <name evidence="10" type="ORF">GWK47_043375</name>
</gene>
<feature type="domain" description="Ig-like" evidence="9">
    <location>
        <begin position="49"/>
        <end position="137"/>
    </location>
</feature>
<comment type="subcellular location">
    <subcellularLocation>
        <location evidence="1">Cytoplasm</location>
        <location evidence="1">Myofibril</location>
        <location evidence="1">Sarcomere</location>
        <location evidence="1">A band</location>
    </subcellularLocation>
</comment>
<keyword evidence="7" id="KW-0175">Coiled coil</keyword>
<feature type="domain" description="Ig-like" evidence="9">
    <location>
        <begin position="598"/>
        <end position="688"/>
    </location>
</feature>
<evidence type="ECO:0000259" key="9">
    <source>
        <dbReference type="PROSITE" id="PS50835"/>
    </source>
</evidence>
<evidence type="ECO:0000313" key="11">
    <source>
        <dbReference type="Proteomes" id="UP000770661"/>
    </source>
</evidence>
<comment type="similarity">
    <text evidence="2">Belongs to the protein kinase superfamily. CAMK Ser/Thr protein kinase family.</text>
</comment>
<dbReference type="SMART" id="SM00409">
    <property type="entry name" value="IG"/>
    <property type="match status" value="7"/>
</dbReference>
<dbReference type="EMBL" id="JACEEZ010008722">
    <property type="protein sequence ID" value="KAG0723048.1"/>
    <property type="molecule type" value="Genomic_DNA"/>
</dbReference>
<evidence type="ECO:0000256" key="8">
    <source>
        <dbReference type="SAM" id="MobiDB-lite"/>
    </source>
</evidence>
<evidence type="ECO:0000256" key="1">
    <source>
        <dbReference type="ARBA" id="ARBA00004161"/>
    </source>
</evidence>
<dbReference type="Pfam" id="PF07679">
    <property type="entry name" value="I-set"/>
    <property type="match status" value="7"/>
</dbReference>
<evidence type="ECO:0000256" key="7">
    <source>
        <dbReference type="SAM" id="Coils"/>
    </source>
</evidence>
<dbReference type="GO" id="GO:0045989">
    <property type="term" value="P:positive regulation of striated muscle contraction"/>
    <property type="evidence" value="ECO:0007669"/>
    <property type="project" value="UniProtKB-ARBA"/>
</dbReference>
<keyword evidence="4" id="KW-0677">Repeat</keyword>
<dbReference type="Proteomes" id="UP000770661">
    <property type="component" value="Unassembled WGS sequence"/>
</dbReference>
<dbReference type="GO" id="GO:0060298">
    <property type="term" value="P:positive regulation of sarcomere organization"/>
    <property type="evidence" value="ECO:0007669"/>
    <property type="project" value="UniProtKB-ARBA"/>
</dbReference>
<dbReference type="PANTHER" id="PTHR47633">
    <property type="entry name" value="IMMUNOGLOBULIN"/>
    <property type="match status" value="1"/>
</dbReference>
<dbReference type="GO" id="GO:0031672">
    <property type="term" value="C:A band"/>
    <property type="evidence" value="ECO:0007669"/>
    <property type="project" value="UniProtKB-SubCell"/>
</dbReference>
<feature type="coiled-coil region" evidence="7">
    <location>
        <begin position="936"/>
        <end position="963"/>
    </location>
</feature>
<keyword evidence="5" id="KW-1015">Disulfide bond</keyword>
<dbReference type="InterPro" id="IPR003599">
    <property type="entry name" value="Ig_sub"/>
</dbReference>
<dbReference type="FunFam" id="2.60.40.10:FF:000345">
    <property type="entry name" value="Muscle M-line assembly protein unc-89"/>
    <property type="match status" value="1"/>
</dbReference>
<dbReference type="CDD" id="cd00096">
    <property type="entry name" value="Ig"/>
    <property type="match status" value="1"/>
</dbReference>
<dbReference type="InterPro" id="IPR036179">
    <property type="entry name" value="Ig-like_dom_sf"/>
</dbReference>
<dbReference type="PRINTS" id="PR01832">
    <property type="entry name" value="VEGFRECEPTOR"/>
</dbReference>
<dbReference type="AlphaFoldDB" id="A0A8J5CJC2"/>
<dbReference type="FunFam" id="2.60.40.10:FF:000425">
    <property type="entry name" value="Myosin light chain kinase"/>
    <property type="match status" value="4"/>
</dbReference>
<feature type="domain" description="Ig-like" evidence="9">
    <location>
        <begin position="463"/>
        <end position="548"/>
    </location>
</feature>
<accession>A0A8J5CJC2</accession>
<dbReference type="FunFam" id="2.60.40.10:FF:000107">
    <property type="entry name" value="Myosin, light chain kinase a"/>
    <property type="match status" value="1"/>
</dbReference>
<evidence type="ECO:0000256" key="6">
    <source>
        <dbReference type="ARBA" id="ARBA00023319"/>
    </source>
</evidence>
<evidence type="ECO:0000256" key="3">
    <source>
        <dbReference type="ARBA" id="ARBA00022490"/>
    </source>
</evidence>
<dbReference type="InterPro" id="IPR013098">
    <property type="entry name" value="Ig_I-set"/>
</dbReference>
<dbReference type="SUPFAM" id="SSF48726">
    <property type="entry name" value="Immunoglobulin"/>
    <property type="match status" value="7"/>
</dbReference>
<dbReference type="PROSITE" id="PS50835">
    <property type="entry name" value="IG_LIKE"/>
    <property type="match status" value="7"/>
</dbReference>